<evidence type="ECO:0000256" key="15">
    <source>
        <dbReference type="SAM" id="Coils"/>
    </source>
</evidence>
<evidence type="ECO:0000259" key="16">
    <source>
        <dbReference type="Pfam" id="PF00408"/>
    </source>
</evidence>
<name>A0A2R6Y455_9BACL</name>
<evidence type="ECO:0000256" key="3">
    <source>
        <dbReference type="ARBA" id="ARBA00005164"/>
    </source>
</evidence>
<evidence type="ECO:0000259" key="19">
    <source>
        <dbReference type="Pfam" id="PF02880"/>
    </source>
</evidence>
<sequence>MDIKKIELPEVVRARIELWQQSLQEIDAVLAAELNTARDEELLDRFYRYLSFGTGGMRGELGAGTNRMNRWMVRRATKALGRYLKEIESSKEDAERQGVVIAYDSRRMSRIFSEEAAGVLAEERIKVYLFEDVTPTPELSFAVRHLRAQAGIVITASHNPPQYNGYKVYGPDGGQITPHVADTLARFMEELDNPFIIAALDLKKAEAEGLLQWIGQDIEDVYIQKIMTILPGQGTTEDERDSARTIRSSVKIAYSPLHGAGGRPVVAALKAAGFSDVVTVAEQFAPDGNFPTVRVPNPEEPDAIEKVLDLARRTGADLAMATDPDTDRLGVLARTRDGSYMRLNGNELGALFVYYILSERKARGDLSPKDAIIKTIVTSELGRRIAEDYGVTCLDVLTGFKFIGEKIGEFEQTGAHRFIFGYEESYGYLAGDFVRDKDGVQAAVLAAAMADHYKRQGKTLAEILEELYRSYGAHAERLYSFELKGLEGAKRMQAMMEGLRKDLPRVLAALPVIVQEDYVNGEGRRLTEAGDIHERYALTLPRSDVLKLIFADRSWVAVRPSGTEPKVKLYTGAVAETVKEAEEKAERLERAMRELLEKKAGERL</sequence>
<dbReference type="Gene3D" id="3.30.310.50">
    <property type="entry name" value="Alpha-D-phosphohexomutase, C-terminal domain"/>
    <property type="match status" value="1"/>
</dbReference>
<dbReference type="AlphaFoldDB" id="A0A2R6Y455"/>
<evidence type="ECO:0000256" key="5">
    <source>
        <dbReference type="ARBA" id="ARBA00010231"/>
    </source>
</evidence>
<evidence type="ECO:0000313" key="21">
    <source>
        <dbReference type="Proteomes" id="UP000244338"/>
    </source>
</evidence>
<dbReference type="SUPFAM" id="SSF55957">
    <property type="entry name" value="Phosphoglucomutase, C-terminal domain"/>
    <property type="match status" value="1"/>
</dbReference>
<evidence type="ECO:0000256" key="10">
    <source>
        <dbReference type="ARBA" id="ARBA00022842"/>
    </source>
</evidence>
<dbReference type="InterPro" id="IPR005846">
    <property type="entry name" value="A-D-PHexomutase_a/b/a-III"/>
</dbReference>
<dbReference type="GO" id="GO:0006166">
    <property type="term" value="P:purine ribonucleoside salvage"/>
    <property type="evidence" value="ECO:0007669"/>
    <property type="project" value="TreeGrafter"/>
</dbReference>
<evidence type="ECO:0000256" key="13">
    <source>
        <dbReference type="ARBA" id="ARBA00041398"/>
    </source>
</evidence>
<feature type="coiled-coil region" evidence="15">
    <location>
        <begin position="571"/>
        <end position="598"/>
    </location>
</feature>
<evidence type="ECO:0000256" key="14">
    <source>
        <dbReference type="ARBA" id="ARBA00041467"/>
    </source>
</evidence>
<dbReference type="InterPro" id="IPR005843">
    <property type="entry name" value="A-D-PHexomutase_C"/>
</dbReference>
<comment type="pathway">
    <text evidence="3">Glycolipid metabolism; diglucosyl-diacylglycerol biosynthesis.</text>
</comment>
<evidence type="ECO:0000256" key="12">
    <source>
        <dbReference type="ARBA" id="ARBA00039995"/>
    </source>
</evidence>
<keyword evidence="8" id="KW-0597">Phosphoprotein</keyword>
<evidence type="ECO:0000256" key="1">
    <source>
        <dbReference type="ARBA" id="ARBA00000443"/>
    </source>
</evidence>
<evidence type="ECO:0000256" key="11">
    <source>
        <dbReference type="ARBA" id="ARBA00023235"/>
    </source>
</evidence>
<organism evidence="20 21">
    <name type="scientific">Candidatus Carbonibacillus altaicus</name>
    <dbReference type="NCBI Taxonomy" id="2163959"/>
    <lineage>
        <taxon>Bacteria</taxon>
        <taxon>Bacillati</taxon>
        <taxon>Bacillota</taxon>
        <taxon>Bacilli</taxon>
        <taxon>Bacillales</taxon>
        <taxon>Candidatus Carbonibacillus</taxon>
    </lineage>
</organism>
<evidence type="ECO:0000259" key="18">
    <source>
        <dbReference type="Pfam" id="PF02879"/>
    </source>
</evidence>
<dbReference type="Pfam" id="PF00408">
    <property type="entry name" value="PGM_PMM_IV"/>
    <property type="match status" value="1"/>
</dbReference>
<dbReference type="EC" id="5.4.2.2" evidence="6"/>
<dbReference type="PROSITE" id="PS00710">
    <property type="entry name" value="PGM_PMM"/>
    <property type="match status" value="1"/>
</dbReference>
<dbReference type="InterPro" id="IPR005844">
    <property type="entry name" value="A-D-PHexomutase_a/b/a-I"/>
</dbReference>
<keyword evidence="15" id="KW-0175">Coiled coil</keyword>
<accession>A0A2R6Y455</accession>
<evidence type="ECO:0000256" key="8">
    <source>
        <dbReference type="ARBA" id="ARBA00022553"/>
    </source>
</evidence>
<keyword evidence="10" id="KW-0460">Magnesium</keyword>
<dbReference type="InterPro" id="IPR036900">
    <property type="entry name" value="A-D-PHexomutase_C_sf"/>
</dbReference>
<dbReference type="InterPro" id="IPR016055">
    <property type="entry name" value="A-D-PHexomutase_a/b/a-I/II/III"/>
</dbReference>
<dbReference type="PANTHER" id="PTHR45745:SF1">
    <property type="entry name" value="PHOSPHOGLUCOMUTASE 2B-RELATED"/>
    <property type="match status" value="1"/>
</dbReference>
<keyword evidence="7" id="KW-0313">Glucose metabolism</keyword>
<keyword evidence="11" id="KW-0413">Isomerase</keyword>
<feature type="domain" description="Alpha-D-phosphohexomutase alpha/beta/alpha" evidence="18">
    <location>
        <begin position="243"/>
        <end position="332"/>
    </location>
</feature>
<evidence type="ECO:0000256" key="7">
    <source>
        <dbReference type="ARBA" id="ARBA00022526"/>
    </source>
</evidence>
<dbReference type="InterPro" id="IPR016066">
    <property type="entry name" value="A-D-PHexomutase_CS"/>
</dbReference>
<dbReference type="Pfam" id="PF02880">
    <property type="entry name" value="PGM_PMM_III"/>
    <property type="match status" value="1"/>
</dbReference>
<comment type="cofactor">
    <cofactor evidence="2">
        <name>Mg(2+)</name>
        <dbReference type="ChEBI" id="CHEBI:18420"/>
    </cofactor>
</comment>
<dbReference type="PRINTS" id="PR00509">
    <property type="entry name" value="PGMPMM"/>
</dbReference>
<reference evidence="21" key="1">
    <citation type="journal article" date="2018" name="Sci. Rep.">
        <title>Lignite coal burning seam in the remote Altai Mountains harbors a hydrogen-driven thermophilic microbial community.</title>
        <authorList>
            <person name="Kadnikov V.V."/>
            <person name="Mardanov A.V."/>
            <person name="Ivasenko D.A."/>
            <person name="Antsiferov D.V."/>
            <person name="Beletsky A.V."/>
            <person name="Karnachuk O.V."/>
            <person name="Ravin N.V."/>
        </authorList>
    </citation>
    <scope>NUCLEOTIDE SEQUENCE [LARGE SCALE GENOMIC DNA]</scope>
</reference>
<dbReference type="GO" id="GO:0006006">
    <property type="term" value="P:glucose metabolic process"/>
    <property type="evidence" value="ECO:0007669"/>
    <property type="project" value="UniProtKB-KW"/>
</dbReference>
<protein>
    <recommendedName>
        <fullName evidence="12">Phosphoglucomutase</fullName>
        <ecNumber evidence="6">5.4.2.2</ecNumber>
    </recommendedName>
    <alternativeName>
        <fullName evidence="14">Alpha-phosphoglucomutase</fullName>
    </alternativeName>
    <alternativeName>
        <fullName evidence="13">Glucose phosphomutase</fullName>
    </alternativeName>
</protein>
<comment type="caution">
    <text evidence="20">The sequence shown here is derived from an EMBL/GenBank/DDBJ whole genome shotgun (WGS) entry which is preliminary data.</text>
</comment>
<dbReference type="InterPro" id="IPR005845">
    <property type="entry name" value="A-D-PHexomutase_a/b/a-II"/>
</dbReference>
<dbReference type="Pfam" id="PF02878">
    <property type="entry name" value="PGM_PMM_I"/>
    <property type="match status" value="1"/>
</dbReference>
<dbReference type="PANTHER" id="PTHR45745">
    <property type="entry name" value="PHOSPHOMANNOMUTASE 45A"/>
    <property type="match status" value="1"/>
</dbReference>
<evidence type="ECO:0000256" key="4">
    <source>
        <dbReference type="ARBA" id="ARBA00005189"/>
    </source>
</evidence>
<dbReference type="InterPro" id="IPR005841">
    <property type="entry name" value="Alpha-D-phosphohexomutase_SF"/>
</dbReference>
<dbReference type="Gene3D" id="3.40.120.10">
    <property type="entry name" value="Alpha-D-Glucose-1,6-Bisphosphate, subunit A, domain 3"/>
    <property type="match status" value="3"/>
</dbReference>
<keyword evidence="9" id="KW-0479">Metal-binding</keyword>
<keyword evidence="7" id="KW-0119">Carbohydrate metabolism</keyword>
<comment type="similarity">
    <text evidence="5">Belongs to the phosphohexose mutase family.</text>
</comment>
<feature type="domain" description="Alpha-D-phosphohexomutase alpha/beta/alpha" evidence="19">
    <location>
        <begin position="344"/>
        <end position="471"/>
    </location>
</feature>
<dbReference type="Proteomes" id="UP000244338">
    <property type="component" value="Unassembled WGS sequence"/>
</dbReference>
<comment type="catalytic activity">
    <reaction evidence="1">
        <text>alpha-D-glucose 1-phosphate = alpha-D-glucose 6-phosphate</text>
        <dbReference type="Rhea" id="RHEA:23536"/>
        <dbReference type="ChEBI" id="CHEBI:58225"/>
        <dbReference type="ChEBI" id="CHEBI:58601"/>
        <dbReference type="EC" id="5.4.2.2"/>
    </reaction>
</comment>
<feature type="domain" description="Alpha-D-phosphohexomutase C-terminal" evidence="16">
    <location>
        <begin position="542"/>
        <end position="586"/>
    </location>
</feature>
<evidence type="ECO:0000256" key="2">
    <source>
        <dbReference type="ARBA" id="ARBA00001946"/>
    </source>
</evidence>
<dbReference type="GO" id="GO:0008973">
    <property type="term" value="F:phosphopentomutase activity"/>
    <property type="evidence" value="ECO:0007669"/>
    <property type="project" value="TreeGrafter"/>
</dbReference>
<gene>
    <name evidence="20" type="ORF">BSOLF_1609</name>
</gene>
<dbReference type="Pfam" id="PF02879">
    <property type="entry name" value="PGM_PMM_II"/>
    <property type="match status" value="1"/>
</dbReference>
<dbReference type="SUPFAM" id="SSF53738">
    <property type="entry name" value="Phosphoglucomutase, first 3 domains"/>
    <property type="match status" value="3"/>
</dbReference>
<proteinExistence type="inferred from homology"/>
<evidence type="ECO:0000313" key="20">
    <source>
        <dbReference type="EMBL" id="PTQ57454.1"/>
    </source>
</evidence>
<dbReference type="GO" id="GO:0004614">
    <property type="term" value="F:phosphoglucomutase activity"/>
    <property type="evidence" value="ECO:0007669"/>
    <property type="project" value="UniProtKB-EC"/>
</dbReference>
<evidence type="ECO:0000259" key="17">
    <source>
        <dbReference type="Pfam" id="PF02878"/>
    </source>
</evidence>
<feature type="domain" description="Alpha-D-phosphohexomutase alpha/beta/alpha" evidence="17">
    <location>
        <begin position="51"/>
        <end position="192"/>
    </location>
</feature>
<comment type="pathway">
    <text evidence="4">Lipid metabolism.</text>
</comment>
<evidence type="ECO:0000256" key="9">
    <source>
        <dbReference type="ARBA" id="ARBA00022723"/>
    </source>
</evidence>
<dbReference type="EMBL" id="PEBX01000007">
    <property type="protein sequence ID" value="PTQ57454.1"/>
    <property type="molecule type" value="Genomic_DNA"/>
</dbReference>
<evidence type="ECO:0000256" key="6">
    <source>
        <dbReference type="ARBA" id="ARBA00012728"/>
    </source>
</evidence>
<dbReference type="CDD" id="cd05799">
    <property type="entry name" value="PGM2"/>
    <property type="match status" value="1"/>
</dbReference>
<dbReference type="GO" id="GO:0000287">
    <property type="term" value="F:magnesium ion binding"/>
    <property type="evidence" value="ECO:0007669"/>
    <property type="project" value="InterPro"/>
</dbReference>